<evidence type="ECO:0000313" key="2">
    <source>
        <dbReference type="Proteomes" id="UP000054928"/>
    </source>
</evidence>
<accession>A0A0P1AXW5</accession>
<protein>
    <submittedName>
        <fullName evidence="1">Uncharacterized protein</fullName>
    </submittedName>
</protein>
<dbReference type="AlphaFoldDB" id="A0A0P1AXW5"/>
<evidence type="ECO:0000313" key="1">
    <source>
        <dbReference type="EMBL" id="CEG47284.1"/>
    </source>
</evidence>
<sequence length="86" mass="9373">MHRSLEAIFSIDSKIPHGVKLGRRYSVDLTHLTITKPSLAPRLSTSKPNLNSNSVQSIRHLIKATCIEVFTASEISSPLLASEASC</sequence>
<organism evidence="1 2">
    <name type="scientific">Plasmopara halstedii</name>
    <name type="common">Downy mildew of sunflower</name>
    <dbReference type="NCBI Taxonomy" id="4781"/>
    <lineage>
        <taxon>Eukaryota</taxon>
        <taxon>Sar</taxon>
        <taxon>Stramenopiles</taxon>
        <taxon>Oomycota</taxon>
        <taxon>Peronosporomycetes</taxon>
        <taxon>Peronosporales</taxon>
        <taxon>Peronosporaceae</taxon>
        <taxon>Plasmopara</taxon>
    </lineage>
</organism>
<dbReference type="EMBL" id="CCYD01002371">
    <property type="protein sequence ID" value="CEG47284.1"/>
    <property type="molecule type" value="Genomic_DNA"/>
</dbReference>
<dbReference type="Proteomes" id="UP000054928">
    <property type="component" value="Unassembled WGS sequence"/>
</dbReference>
<proteinExistence type="predicted"/>
<dbReference type="GeneID" id="59052823"/>
<reference evidence="2" key="1">
    <citation type="submission" date="2014-09" db="EMBL/GenBank/DDBJ databases">
        <authorList>
            <person name="Sharma Rahul"/>
            <person name="Thines Marco"/>
        </authorList>
    </citation>
    <scope>NUCLEOTIDE SEQUENCE [LARGE SCALE GENOMIC DNA]</scope>
</reference>
<name>A0A0P1AXW5_PLAHL</name>
<keyword evidence="2" id="KW-1185">Reference proteome</keyword>
<dbReference type="RefSeq" id="XP_036263405.1">
    <property type="nucleotide sequence ID" value="XM_036407152.1"/>
</dbReference>